<dbReference type="PANTHER" id="PTHR15597">
    <property type="entry name" value="ATAXIN 2-BINDING PROTEIN 1-RELATED"/>
    <property type="match status" value="1"/>
</dbReference>
<dbReference type="Pfam" id="PF00076">
    <property type="entry name" value="RRM_1"/>
    <property type="match status" value="1"/>
</dbReference>
<protein>
    <recommendedName>
        <fullName evidence="9">RRM domain-containing protein</fullName>
    </recommendedName>
</protein>
<dbReference type="OMA" id="RENMNGN"/>
<keyword evidence="5 8" id="KW-0694">RNA-binding</keyword>
<keyword evidence="7" id="KW-0539">Nucleus</keyword>
<evidence type="ECO:0000259" key="9">
    <source>
        <dbReference type="PROSITE" id="PS50102"/>
    </source>
</evidence>
<keyword evidence="3" id="KW-0963">Cytoplasm</keyword>
<evidence type="ECO:0000256" key="6">
    <source>
        <dbReference type="ARBA" id="ARBA00023187"/>
    </source>
</evidence>
<dbReference type="GO" id="GO:0005634">
    <property type="term" value="C:nucleus"/>
    <property type="evidence" value="ECO:0007669"/>
    <property type="project" value="UniProtKB-SubCell"/>
</dbReference>
<dbReference type="Gene3D" id="3.30.70.330">
    <property type="match status" value="1"/>
</dbReference>
<dbReference type="GO" id="GO:0007399">
    <property type="term" value="P:nervous system development"/>
    <property type="evidence" value="ECO:0007669"/>
    <property type="project" value="InterPro"/>
</dbReference>
<dbReference type="GO" id="GO:0006397">
    <property type="term" value="P:mRNA processing"/>
    <property type="evidence" value="ECO:0007669"/>
    <property type="project" value="UniProtKB-KW"/>
</dbReference>
<dbReference type="InterPro" id="IPR047131">
    <property type="entry name" value="RBFOX1-like"/>
</dbReference>
<proteinExistence type="predicted"/>
<dbReference type="AlphaFoldDB" id="A7RUE7"/>
<dbReference type="InterPro" id="IPR000504">
    <property type="entry name" value="RRM_dom"/>
</dbReference>
<dbReference type="InterPro" id="IPR012677">
    <property type="entry name" value="Nucleotide-bd_a/b_plait_sf"/>
</dbReference>
<dbReference type="Proteomes" id="UP000001593">
    <property type="component" value="Unassembled WGS sequence"/>
</dbReference>
<dbReference type="PROSITE" id="PS50102">
    <property type="entry name" value="RRM"/>
    <property type="match status" value="1"/>
</dbReference>
<dbReference type="SMART" id="SM00360">
    <property type="entry name" value="RRM"/>
    <property type="match status" value="1"/>
</dbReference>
<feature type="non-terminal residue" evidence="10">
    <location>
        <position position="1"/>
    </location>
</feature>
<gene>
    <name evidence="10" type="ORF">NEMVEDRAFT_v1g39219</name>
</gene>
<keyword evidence="4" id="KW-0507">mRNA processing</keyword>
<evidence type="ECO:0000256" key="1">
    <source>
        <dbReference type="ARBA" id="ARBA00004123"/>
    </source>
</evidence>
<evidence type="ECO:0000256" key="2">
    <source>
        <dbReference type="ARBA" id="ARBA00004496"/>
    </source>
</evidence>
<evidence type="ECO:0000313" key="11">
    <source>
        <dbReference type="Proteomes" id="UP000001593"/>
    </source>
</evidence>
<dbReference type="EMBL" id="DS469540">
    <property type="protein sequence ID" value="EDO44890.1"/>
    <property type="molecule type" value="Genomic_DNA"/>
</dbReference>
<dbReference type="eggNOG" id="KOG0125">
    <property type="taxonomic scope" value="Eukaryota"/>
</dbReference>
<reference evidence="10 11" key="1">
    <citation type="journal article" date="2007" name="Science">
        <title>Sea anemone genome reveals ancestral eumetazoan gene repertoire and genomic organization.</title>
        <authorList>
            <person name="Putnam N.H."/>
            <person name="Srivastava M."/>
            <person name="Hellsten U."/>
            <person name="Dirks B."/>
            <person name="Chapman J."/>
            <person name="Salamov A."/>
            <person name="Terry A."/>
            <person name="Shapiro H."/>
            <person name="Lindquist E."/>
            <person name="Kapitonov V.V."/>
            <person name="Jurka J."/>
            <person name="Genikhovich G."/>
            <person name="Grigoriev I.V."/>
            <person name="Lucas S.M."/>
            <person name="Steele R.E."/>
            <person name="Finnerty J.R."/>
            <person name="Technau U."/>
            <person name="Martindale M.Q."/>
            <person name="Rokhsar D.S."/>
        </authorList>
    </citation>
    <scope>NUCLEOTIDE SEQUENCE [LARGE SCALE GENOMIC DNA]</scope>
    <source>
        <strain evidence="11">CH2 X CH6</strain>
    </source>
</reference>
<name>A7RUE7_NEMVE</name>
<evidence type="ECO:0000256" key="8">
    <source>
        <dbReference type="PROSITE-ProRule" id="PRU00176"/>
    </source>
</evidence>
<evidence type="ECO:0000256" key="4">
    <source>
        <dbReference type="ARBA" id="ARBA00022664"/>
    </source>
</evidence>
<comment type="subcellular location">
    <subcellularLocation>
        <location evidence="2">Cytoplasm</location>
    </subcellularLocation>
    <subcellularLocation>
        <location evidence="1">Nucleus</location>
    </subcellularLocation>
</comment>
<evidence type="ECO:0000256" key="5">
    <source>
        <dbReference type="ARBA" id="ARBA00022884"/>
    </source>
</evidence>
<dbReference type="GO" id="GO:0005737">
    <property type="term" value="C:cytoplasm"/>
    <property type="evidence" value="ECO:0007669"/>
    <property type="project" value="UniProtKB-SubCell"/>
</dbReference>
<dbReference type="SUPFAM" id="SSF54928">
    <property type="entry name" value="RNA-binding domain, RBD"/>
    <property type="match status" value="1"/>
</dbReference>
<feature type="domain" description="RRM" evidence="9">
    <location>
        <begin position="10"/>
        <end position="81"/>
    </location>
</feature>
<feature type="non-terminal residue" evidence="10">
    <location>
        <position position="81"/>
    </location>
</feature>
<dbReference type="STRING" id="45351.A7RUE7"/>
<dbReference type="GO" id="GO:0008380">
    <property type="term" value="P:RNA splicing"/>
    <property type="evidence" value="ECO:0007669"/>
    <property type="project" value="UniProtKB-KW"/>
</dbReference>
<dbReference type="HOGENOM" id="CLU_012062_28_8_1"/>
<keyword evidence="6" id="KW-0508">mRNA splicing</keyword>
<dbReference type="GO" id="GO:0003723">
    <property type="term" value="F:RNA binding"/>
    <property type="evidence" value="ECO:0007669"/>
    <property type="project" value="UniProtKB-UniRule"/>
</dbReference>
<keyword evidence="11" id="KW-1185">Reference proteome</keyword>
<dbReference type="InParanoid" id="A7RUE7"/>
<evidence type="ECO:0000313" key="10">
    <source>
        <dbReference type="EMBL" id="EDO44890.1"/>
    </source>
</evidence>
<evidence type="ECO:0000256" key="7">
    <source>
        <dbReference type="ARBA" id="ARBA00023242"/>
    </source>
</evidence>
<dbReference type="PhylomeDB" id="A7RUE7"/>
<dbReference type="InterPro" id="IPR035979">
    <property type="entry name" value="RBD_domain_sf"/>
</dbReference>
<dbReference type="PANTHER" id="PTHR15597:SF22">
    <property type="entry name" value="RNA-BINDING FOX PROTEIN 1, ISOFORM H"/>
    <property type="match status" value="1"/>
</dbReference>
<dbReference type="KEGG" id="nve:5516855"/>
<evidence type="ECO:0000256" key="3">
    <source>
        <dbReference type="ARBA" id="ARBA00022490"/>
    </source>
</evidence>
<dbReference type="GO" id="GO:0000381">
    <property type="term" value="P:regulation of alternative mRNA splicing, via spliceosome"/>
    <property type="evidence" value="ECO:0007669"/>
    <property type="project" value="InterPro"/>
</dbReference>
<dbReference type="FunFam" id="3.30.70.330:FF:000375">
    <property type="entry name" value="RNA binding fox-1 homolog 1"/>
    <property type="match status" value="1"/>
</dbReference>
<sequence length="81" mass="8977">AENGDSSGPKRLHVTNIPFRFRDNDLRQMFGSFGVIADVEIIYNERGSKGFGFVTFNTAAEANKAREKLNGTIVDGRKVEV</sequence>
<dbReference type="OrthoDB" id="5974989at2759"/>
<organism evidence="10 11">
    <name type="scientific">Nematostella vectensis</name>
    <name type="common">Starlet sea anemone</name>
    <dbReference type="NCBI Taxonomy" id="45351"/>
    <lineage>
        <taxon>Eukaryota</taxon>
        <taxon>Metazoa</taxon>
        <taxon>Cnidaria</taxon>
        <taxon>Anthozoa</taxon>
        <taxon>Hexacorallia</taxon>
        <taxon>Actiniaria</taxon>
        <taxon>Edwardsiidae</taxon>
        <taxon>Nematostella</taxon>
    </lineage>
</organism>
<accession>A7RUE7</accession>